<reference evidence="2" key="1">
    <citation type="submission" date="2014-09" db="EMBL/GenBank/DDBJ databases">
        <authorList>
            <person name="Magalhaes I.L.F."/>
            <person name="Oliveira U."/>
            <person name="Santos F.R."/>
            <person name="Vidigal T.H.D.A."/>
            <person name="Brescovit A.D."/>
            <person name="Santos A.J."/>
        </authorList>
    </citation>
    <scope>NUCLEOTIDE SEQUENCE</scope>
    <source>
        <tissue evidence="2">Shoot tissue taken approximately 20 cm above the soil surface</tissue>
    </source>
</reference>
<dbReference type="AlphaFoldDB" id="A0A0A9ERN3"/>
<name>A0A0A9ERN3_ARUDO</name>
<organism evidence="2">
    <name type="scientific">Arundo donax</name>
    <name type="common">Giant reed</name>
    <name type="synonym">Donax arundinaceus</name>
    <dbReference type="NCBI Taxonomy" id="35708"/>
    <lineage>
        <taxon>Eukaryota</taxon>
        <taxon>Viridiplantae</taxon>
        <taxon>Streptophyta</taxon>
        <taxon>Embryophyta</taxon>
        <taxon>Tracheophyta</taxon>
        <taxon>Spermatophyta</taxon>
        <taxon>Magnoliopsida</taxon>
        <taxon>Liliopsida</taxon>
        <taxon>Poales</taxon>
        <taxon>Poaceae</taxon>
        <taxon>PACMAD clade</taxon>
        <taxon>Arundinoideae</taxon>
        <taxon>Arundineae</taxon>
        <taxon>Arundo</taxon>
    </lineage>
</organism>
<sequence>MIHSMSSISPRVRIDGDCQSASSSMPIGHCRIRRRRWLRGADKEGTVAFVSHRRHAAAGSCPRRSASQGWRLGRRARASPHALGPE</sequence>
<accession>A0A0A9ERN3</accession>
<feature type="region of interest" description="Disordered" evidence="1">
    <location>
        <begin position="1"/>
        <end position="25"/>
    </location>
</feature>
<proteinExistence type="predicted"/>
<evidence type="ECO:0000256" key="1">
    <source>
        <dbReference type="SAM" id="MobiDB-lite"/>
    </source>
</evidence>
<feature type="region of interest" description="Disordered" evidence="1">
    <location>
        <begin position="57"/>
        <end position="86"/>
    </location>
</feature>
<dbReference type="EMBL" id="GBRH01196262">
    <property type="protein sequence ID" value="JAE01634.1"/>
    <property type="molecule type" value="Transcribed_RNA"/>
</dbReference>
<reference evidence="2" key="2">
    <citation type="journal article" date="2015" name="Data Brief">
        <title>Shoot transcriptome of the giant reed, Arundo donax.</title>
        <authorList>
            <person name="Barrero R.A."/>
            <person name="Guerrero F.D."/>
            <person name="Moolhuijzen P."/>
            <person name="Goolsby J.A."/>
            <person name="Tidwell J."/>
            <person name="Bellgard S.E."/>
            <person name="Bellgard M.I."/>
        </authorList>
    </citation>
    <scope>NUCLEOTIDE SEQUENCE</scope>
    <source>
        <tissue evidence="2">Shoot tissue taken approximately 20 cm above the soil surface</tissue>
    </source>
</reference>
<evidence type="ECO:0000313" key="2">
    <source>
        <dbReference type="EMBL" id="JAE01634.1"/>
    </source>
</evidence>
<protein>
    <submittedName>
        <fullName evidence="2">Uncharacterized protein</fullName>
    </submittedName>
</protein>